<feature type="binding site" evidence="10">
    <location>
        <position position="30"/>
    </location>
    <ligand>
        <name>NAD(+)</name>
        <dbReference type="ChEBI" id="CHEBI:57540"/>
    </ligand>
</feature>
<evidence type="ECO:0000256" key="8">
    <source>
        <dbReference type="PIRSR" id="PIRSR500134-1"/>
    </source>
</evidence>
<comment type="similarity">
    <text evidence="2 7">Belongs to the UDP-glucose/GDP-mannose dehydrogenase family.</text>
</comment>
<dbReference type="NCBIfam" id="TIGR03026">
    <property type="entry name" value="NDP-sugDHase"/>
    <property type="match status" value="1"/>
</dbReference>
<dbReference type="GO" id="GO:0000271">
    <property type="term" value="P:polysaccharide biosynthetic process"/>
    <property type="evidence" value="ECO:0007669"/>
    <property type="project" value="InterPro"/>
</dbReference>
<dbReference type="SUPFAM" id="SSF48179">
    <property type="entry name" value="6-phosphogluconate dehydrogenase C-terminal domain-like"/>
    <property type="match status" value="1"/>
</dbReference>
<dbReference type="InterPro" id="IPR014027">
    <property type="entry name" value="UDP-Glc/GDP-Man_DH_C"/>
</dbReference>
<dbReference type="Gene3D" id="3.40.50.720">
    <property type="entry name" value="NAD(P)-binding Rossmann-like Domain"/>
    <property type="match status" value="2"/>
</dbReference>
<dbReference type="PANTHER" id="PTHR43750:SF3">
    <property type="entry name" value="UDP-GLUCOSE 6-DEHYDROGENASE TUAD"/>
    <property type="match status" value="1"/>
</dbReference>
<evidence type="ECO:0000256" key="1">
    <source>
        <dbReference type="ARBA" id="ARBA00004701"/>
    </source>
</evidence>
<evidence type="ECO:0000256" key="9">
    <source>
        <dbReference type="PIRSR" id="PIRSR500134-2"/>
    </source>
</evidence>
<evidence type="ECO:0000256" key="6">
    <source>
        <dbReference type="ARBA" id="ARBA00047473"/>
    </source>
</evidence>
<evidence type="ECO:0000259" key="11">
    <source>
        <dbReference type="SMART" id="SM00984"/>
    </source>
</evidence>
<dbReference type="GO" id="GO:0051287">
    <property type="term" value="F:NAD binding"/>
    <property type="evidence" value="ECO:0007669"/>
    <property type="project" value="InterPro"/>
</dbReference>
<dbReference type="EMBL" id="AVBG01000008">
    <property type="protein sequence ID" value="KGP91100.1"/>
    <property type="molecule type" value="Genomic_DNA"/>
</dbReference>
<dbReference type="Gene3D" id="1.20.5.100">
    <property type="entry name" value="Cytochrome c1, transmembrane anchor, C-terminal"/>
    <property type="match status" value="1"/>
</dbReference>
<dbReference type="SUPFAM" id="SSF51735">
    <property type="entry name" value="NAD(P)-binding Rossmann-fold domains"/>
    <property type="match status" value="1"/>
</dbReference>
<dbReference type="InterPro" id="IPR036291">
    <property type="entry name" value="NAD(P)-bd_dom_sf"/>
</dbReference>
<feature type="binding site" evidence="9">
    <location>
        <position position="257"/>
    </location>
    <ligand>
        <name>substrate</name>
    </ligand>
</feature>
<dbReference type="EC" id="1.1.1.22" evidence="3 7"/>
<feature type="binding site" evidence="10">
    <location>
        <position position="327"/>
    </location>
    <ligand>
        <name>NAD(+)</name>
        <dbReference type="ChEBI" id="CHEBI:57540"/>
    </ligand>
</feature>
<dbReference type="InterPro" id="IPR008927">
    <property type="entry name" value="6-PGluconate_DH-like_C_sf"/>
</dbReference>
<evidence type="ECO:0000256" key="4">
    <source>
        <dbReference type="ARBA" id="ARBA00023002"/>
    </source>
</evidence>
<feature type="binding site" evidence="10">
    <location>
        <position position="263"/>
    </location>
    <ligand>
        <name>NAD(+)</name>
        <dbReference type="ChEBI" id="CHEBI:57540"/>
    </ligand>
</feature>
<comment type="caution">
    <text evidence="12">The sequence shown here is derived from an EMBL/GenBank/DDBJ whole genome shotgun (WGS) entry which is preliminary data.</text>
</comment>
<feature type="domain" description="UDP-glucose/GDP-mannose dehydrogenase C-terminal" evidence="11">
    <location>
        <begin position="313"/>
        <end position="410"/>
    </location>
</feature>
<dbReference type="STRING" id="1385513.N780_17765"/>
<comment type="catalytic activity">
    <reaction evidence="6 7">
        <text>UDP-alpha-D-glucose + 2 NAD(+) + H2O = UDP-alpha-D-glucuronate + 2 NADH + 3 H(+)</text>
        <dbReference type="Rhea" id="RHEA:23596"/>
        <dbReference type="ChEBI" id="CHEBI:15377"/>
        <dbReference type="ChEBI" id="CHEBI:15378"/>
        <dbReference type="ChEBI" id="CHEBI:57540"/>
        <dbReference type="ChEBI" id="CHEBI:57945"/>
        <dbReference type="ChEBI" id="CHEBI:58052"/>
        <dbReference type="ChEBI" id="CHEBI:58885"/>
        <dbReference type="EC" id="1.1.1.22"/>
    </reaction>
</comment>
<dbReference type="InterPro" id="IPR028357">
    <property type="entry name" value="UDPglc_DH_bac"/>
</dbReference>
<keyword evidence="5 7" id="KW-0520">NAD</keyword>
<keyword evidence="4 7" id="KW-0560">Oxidoreductase</keyword>
<dbReference type="PIRSF" id="PIRSF500134">
    <property type="entry name" value="UDPglc_DH_bac"/>
    <property type="match status" value="1"/>
</dbReference>
<feature type="binding site" evidence="9">
    <location>
        <position position="320"/>
    </location>
    <ligand>
        <name>substrate</name>
    </ligand>
</feature>
<feature type="binding site" evidence="10">
    <location>
        <position position="155"/>
    </location>
    <ligand>
        <name>NAD(+)</name>
        <dbReference type="ChEBI" id="CHEBI:57540"/>
    </ligand>
</feature>
<evidence type="ECO:0000256" key="10">
    <source>
        <dbReference type="PIRSR" id="PIRSR500134-3"/>
    </source>
</evidence>
<dbReference type="Proteomes" id="UP000030153">
    <property type="component" value="Unassembled WGS sequence"/>
</dbReference>
<feature type="active site" description="Nucleophile" evidence="8">
    <location>
        <position position="260"/>
    </location>
</feature>
<dbReference type="SMART" id="SM00984">
    <property type="entry name" value="UDPG_MGDP_dh_C"/>
    <property type="match status" value="1"/>
</dbReference>
<comment type="pathway">
    <text evidence="1">Nucleotide-sugar biosynthesis; UDP-alpha-D-glucuronate biosynthesis; UDP-alpha-D-glucuronate from UDP-alpha-D-glucose: step 1/1.</text>
</comment>
<evidence type="ECO:0000313" key="13">
    <source>
        <dbReference type="Proteomes" id="UP000030153"/>
    </source>
</evidence>
<evidence type="ECO:0000256" key="3">
    <source>
        <dbReference type="ARBA" id="ARBA00012954"/>
    </source>
</evidence>
<dbReference type="PANTHER" id="PTHR43750">
    <property type="entry name" value="UDP-GLUCOSE 6-DEHYDROGENASE TUAD"/>
    <property type="match status" value="1"/>
</dbReference>
<dbReference type="GO" id="GO:0006065">
    <property type="term" value="P:UDP-glucuronate biosynthetic process"/>
    <property type="evidence" value="ECO:0007669"/>
    <property type="project" value="UniProtKB-UniPathway"/>
</dbReference>
<dbReference type="PIRSF" id="PIRSF000124">
    <property type="entry name" value="UDPglc_GDPman_dh"/>
    <property type="match status" value="1"/>
</dbReference>
<dbReference type="eggNOG" id="COG1004">
    <property type="taxonomic scope" value="Bacteria"/>
</dbReference>
<reference evidence="12 13" key="1">
    <citation type="submission" date="2013-08" db="EMBL/GenBank/DDBJ databases">
        <title>Genome of Pontibacillus chungwhensis.</title>
        <authorList>
            <person name="Wang Q."/>
            <person name="Wang G."/>
        </authorList>
    </citation>
    <scope>NUCLEOTIDE SEQUENCE [LARGE SCALE GENOMIC DNA]</scope>
    <source>
        <strain evidence="12 13">BH030062</strain>
    </source>
</reference>
<dbReference type="InterPro" id="IPR001732">
    <property type="entry name" value="UDP-Glc/GDP-Man_DH_N"/>
</dbReference>
<evidence type="ECO:0000256" key="2">
    <source>
        <dbReference type="ARBA" id="ARBA00006601"/>
    </source>
</evidence>
<dbReference type="RefSeq" id="WP_084599556.1">
    <property type="nucleotide sequence ID" value="NZ_AVBG01000008.1"/>
</dbReference>
<evidence type="ECO:0000256" key="7">
    <source>
        <dbReference type="PIRNR" id="PIRNR000124"/>
    </source>
</evidence>
<protein>
    <recommendedName>
        <fullName evidence="3 7">UDP-glucose 6-dehydrogenase</fullName>
        <ecNumber evidence="3 7">1.1.1.22</ecNumber>
    </recommendedName>
</protein>
<dbReference type="SUPFAM" id="SSF52413">
    <property type="entry name" value="UDP-glucose/GDP-mannose dehydrogenase C-terminal domain"/>
    <property type="match status" value="1"/>
</dbReference>
<feature type="binding site" evidence="10">
    <location>
        <position position="121"/>
    </location>
    <ligand>
        <name>NAD(+)</name>
        <dbReference type="ChEBI" id="CHEBI:57540"/>
    </ligand>
</feature>
<dbReference type="UniPathway" id="UPA00038">
    <property type="reaction ID" value="UER00491"/>
</dbReference>
<feature type="binding site" evidence="10">
    <location>
        <position position="86"/>
    </location>
    <ligand>
        <name>NAD(+)</name>
        <dbReference type="ChEBI" id="CHEBI:57540"/>
    </ligand>
</feature>
<gene>
    <name evidence="12" type="ORF">N780_17765</name>
</gene>
<dbReference type="InterPro" id="IPR017476">
    <property type="entry name" value="UDP-Glc/GDP-Man"/>
</dbReference>
<evidence type="ECO:0000256" key="5">
    <source>
        <dbReference type="ARBA" id="ARBA00023027"/>
    </source>
</evidence>
<feature type="binding site" evidence="9">
    <location>
        <begin position="249"/>
        <end position="253"/>
    </location>
    <ligand>
        <name>substrate</name>
    </ligand>
</feature>
<dbReference type="AlphaFoldDB" id="A0A0A2VBP9"/>
<accession>A0A0A2VBP9</accession>
<sequence length="425" mass="47124">MKVLIIGTGYVGTTTALLFCEMGHDVTGLDLDESKLSMLKSGKLPFYEPGIEDLLKKHLNNGTITFTNNVQTAVKENDVIYICVGTPESKDGSADLSYVKSVAESIGRYINRYKLIVTKSTVPVGTAKQVTQWILASQIKSIPFEVASNPEFLREGSALQDALHPDRVILGTSSHKATLLLKELYKNLTCPLIETSPSAAEMIKYAANSFLALKISYINELGRLCDKLGIDINEVSKGMGLDHRIGNSFLEAGIGYGGSCFPKDVNALIQIANTYQSDLSILNTATQVNQTQPLYFFEKIKENTGDLNHKKVAVLGLSFKPHTDDVRETRSLFIIDYLKKAGAQVHTHDPIVNISLESTVQNATIEETVRDAEAVIICTDWPQYKEADWNDLKDMMKQAVIFDGRNMLDRDKMRSMGYKYYGVGR</sequence>
<name>A0A0A2VBP9_9BACI</name>
<dbReference type="InterPro" id="IPR036220">
    <property type="entry name" value="UDP-Glc/GDP-Man_DH_C_sf"/>
</dbReference>
<feature type="binding site" evidence="10">
    <location>
        <position position="35"/>
    </location>
    <ligand>
        <name>NAD(+)</name>
        <dbReference type="ChEBI" id="CHEBI:57540"/>
    </ligand>
</feature>
<dbReference type="OrthoDB" id="9803238at2"/>
<dbReference type="Pfam" id="PF00984">
    <property type="entry name" value="UDPG_MGDP_dh"/>
    <property type="match status" value="1"/>
</dbReference>
<organism evidence="12 13">
    <name type="scientific">Pontibacillus chungwhensis BH030062</name>
    <dbReference type="NCBI Taxonomy" id="1385513"/>
    <lineage>
        <taxon>Bacteria</taxon>
        <taxon>Bacillati</taxon>
        <taxon>Bacillota</taxon>
        <taxon>Bacilli</taxon>
        <taxon>Bacillales</taxon>
        <taxon>Bacillaceae</taxon>
        <taxon>Pontibacillus</taxon>
    </lineage>
</organism>
<dbReference type="InterPro" id="IPR014026">
    <property type="entry name" value="UDP-Glc/GDP-Man_DH_dimer"/>
</dbReference>
<evidence type="ECO:0000313" key="12">
    <source>
        <dbReference type="EMBL" id="KGP91100.1"/>
    </source>
</evidence>
<dbReference type="Pfam" id="PF03720">
    <property type="entry name" value="UDPG_MGDP_dh_C"/>
    <property type="match status" value="1"/>
</dbReference>
<dbReference type="GO" id="GO:0003979">
    <property type="term" value="F:UDP-glucose 6-dehydrogenase activity"/>
    <property type="evidence" value="ECO:0007669"/>
    <property type="project" value="UniProtKB-EC"/>
</dbReference>
<proteinExistence type="inferred from homology"/>
<dbReference type="Pfam" id="PF03721">
    <property type="entry name" value="UDPG_MGDP_dh_N"/>
    <property type="match status" value="1"/>
</dbReference>
<feature type="binding site" evidence="9">
    <location>
        <begin position="152"/>
        <end position="155"/>
    </location>
    <ligand>
        <name>substrate</name>
    </ligand>
</feature>
<keyword evidence="13" id="KW-1185">Reference proteome</keyword>
<feature type="binding site" evidence="9">
    <location>
        <position position="204"/>
    </location>
    <ligand>
        <name>substrate</name>
    </ligand>
</feature>